<feature type="transmembrane region" description="Helical" evidence="5">
    <location>
        <begin position="329"/>
        <end position="352"/>
    </location>
</feature>
<keyword evidence="2 5" id="KW-0812">Transmembrane</keyword>
<feature type="transmembrane region" description="Helical" evidence="5">
    <location>
        <begin position="129"/>
        <end position="152"/>
    </location>
</feature>
<evidence type="ECO:0000256" key="5">
    <source>
        <dbReference type="SAM" id="Phobius"/>
    </source>
</evidence>
<evidence type="ECO:0000259" key="6">
    <source>
        <dbReference type="PROSITE" id="PS50850"/>
    </source>
</evidence>
<reference evidence="7 8" key="1">
    <citation type="journal article" date="2016" name="Nat. Commun.">
        <title>Thousands of microbial genomes shed light on interconnected biogeochemical processes in an aquifer system.</title>
        <authorList>
            <person name="Anantharaman K."/>
            <person name="Brown C.T."/>
            <person name="Hug L.A."/>
            <person name="Sharon I."/>
            <person name="Castelle C.J."/>
            <person name="Probst A.J."/>
            <person name="Thomas B.C."/>
            <person name="Singh A."/>
            <person name="Wilkins M.J."/>
            <person name="Karaoz U."/>
            <person name="Brodie E.L."/>
            <person name="Williams K.H."/>
            <person name="Hubbard S.S."/>
            <person name="Banfield J.F."/>
        </authorList>
    </citation>
    <scope>NUCLEOTIDE SEQUENCE [LARGE SCALE GENOMIC DNA]</scope>
</reference>
<evidence type="ECO:0000313" key="8">
    <source>
        <dbReference type="Proteomes" id="UP000178092"/>
    </source>
</evidence>
<dbReference type="CDD" id="cd17330">
    <property type="entry name" value="MFS_SLC46_TetA_like"/>
    <property type="match status" value="1"/>
</dbReference>
<organism evidence="7 8">
    <name type="scientific">Candidatus Wildermuthbacteria bacterium RIFCSPHIGHO2_02_FULL_45_25</name>
    <dbReference type="NCBI Taxonomy" id="1802450"/>
    <lineage>
        <taxon>Bacteria</taxon>
        <taxon>Candidatus Wildermuthiibacteriota</taxon>
    </lineage>
</organism>
<comment type="subcellular location">
    <subcellularLocation>
        <location evidence="1">Membrane</location>
        <topology evidence="1">Multi-pass membrane protein</topology>
    </subcellularLocation>
</comment>
<comment type="caution">
    <text evidence="7">The sequence shown here is derived from an EMBL/GenBank/DDBJ whole genome shotgun (WGS) entry which is preliminary data.</text>
</comment>
<dbReference type="SUPFAM" id="SSF103473">
    <property type="entry name" value="MFS general substrate transporter"/>
    <property type="match status" value="1"/>
</dbReference>
<feature type="transmembrane region" description="Helical" evidence="5">
    <location>
        <begin position="296"/>
        <end position="317"/>
    </location>
</feature>
<dbReference type="InterPro" id="IPR036259">
    <property type="entry name" value="MFS_trans_sf"/>
</dbReference>
<dbReference type="InterPro" id="IPR011701">
    <property type="entry name" value="MFS"/>
</dbReference>
<dbReference type="PANTHER" id="PTHR24002:SF3">
    <property type="entry name" value="SOLUTE CARRIER FAMILY 22 MEMBER 18"/>
    <property type="match status" value="1"/>
</dbReference>
<dbReference type="Gene3D" id="1.20.1250.20">
    <property type="entry name" value="MFS general substrate transporter like domains"/>
    <property type="match status" value="1"/>
</dbReference>
<feature type="transmembrane region" description="Helical" evidence="5">
    <location>
        <begin position="240"/>
        <end position="259"/>
    </location>
</feature>
<accession>A0A1G2QZG4</accession>
<proteinExistence type="predicted"/>
<feature type="transmembrane region" description="Helical" evidence="5">
    <location>
        <begin position="358"/>
        <end position="376"/>
    </location>
</feature>
<feature type="transmembrane region" description="Helical" evidence="5">
    <location>
        <begin position="7"/>
        <end position="28"/>
    </location>
</feature>
<feature type="transmembrane region" description="Helical" evidence="5">
    <location>
        <begin position="72"/>
        <end position="89"/>
    </location>
</feature>
<evidence type="ECO:0000313" key="7">
    <source>
        <dbReference type="EMBL" id="OHA65748.1"/>
    </source>
</evidence>
<feature type="transmembrane region" description="Helical" evidence="5">
    <location>
        <begin position="271"/>
        <end position="290"/>
    </location>
</feature>
<gene>
    <name evidence="7" type="ORF">A3C04_02425</name>
</gene>
<evidence type="ECO:0000256" key="1">
    <source>
        <dbReference type="ARBA" id="ARBA00004141"/>
    </source>
</evidence>
<feature type="transmembrane region" description="Helical" evidence="5">
    <location>
        <begin position="40"/>
        <end position="60"/>
    </location>
</feature>
<feature type="domain" description="Major facilitator superfamily (MFS) profile" evidence="6">
    <location>
        <begin position="6"/>
        <end position="383"/>
    </location>
</feature>
<evidence type="ECO:0000256" key="4">
    <source>
        <dbReference type="ARBA" id="ARBA00023136"/>
    </source>
</evidence>
<dbReference type="PROSITE" id="PS50850">
    <property type="entry name" value="MFS"/>
    <property type="match status" value="1"/>
</dbReference>
<evidence type="ECO:0000256" key="2">
    <source>
        <dbReference type="ARBA" id="ARBA00022692"/>
    </source>
</evidence>
<keyword evidence="4 5" id="KW-0472">Membrane</keyword>
<name>A0A1G2QZG4_9BACT</name>
<dbReference type="Proteomes" id="UP000178092">
    <property type="component" value="Unassembled WGS sequence"/>
</dbReference>
<protein>
    <recommendedName>
        <fullName evidence="6">Major facilitator superfamily (MFS) profile domain-containing protein</fullName>
    </recommendedName>
</protein>
<evidence type="ECO:0000256" key="3">
    <source>
        <dbReference type="ARBA" id="ARBA00022989"/>
    </source>
</evidence>
<dbReference type="GO" id="GO:0016020">
    <property type="term" value="C:membrane"/>
    <property type="evidence" value="ECO:0007669"/>
    <property type="project" value="UniProtKB-SubCell"/>
</dbReference>
<dbReference type="PANTHER" id="PTHR24002">
    <property type="entry name" value="SOLUTE CARRIER FAMILY 22 MEMBER 18"/>
    <property type="match status" value="1"/>
</dbReference>
<dbReference type="PRINTS" id="PR01035">
    <property type="entry name" value="TCRTETA"/>
</dbReference>
<dbReference type="InterPro" id="IPR001958">
    <property type="entry name" value="Tet-R_TetA/multi-R_MdtG-like"/>
</dbReference>
<dbReference type="InterPro" id="IPR020846">
    <property type="entry name" value="MFS_dom"/>
</dbReference>
<feature type="transmembrane region" description="Helical" evidence="5">
    <location>
        <begin position="207"/>
        <end position="228"/>
    </location>
</feature>
<dbReference type="Pfam" id="PF07690">
    <property type="entry name" value="MFS_1"/>
    <property type="match status" value="1"/>
</dbReference>
<dbReference type="EMBL" id="MHTV01000042">
    <property type="protein sequence ID" value="OHA65748.1"/>
    <property type="molecule type" value="Genomic_DNA"/>
</dbReference>
<feature type="transmembrane region" description="Helical" evidence="5">
    <location>
        <begin position="158"/>
        <end position="178"/>
    </location>
</feature>
<dbReference type="GO" id="GO:0022857">
    <property type="term" value="F:transmembrane transporter activity"/>
    <property type="evidence" value="ECO:0007669"/>
    <property type="project" value="InterPro"/>
</dbReference>
<dbReference type="AlphaFoldDB" id="A0A1G2QZG4"/>
<keyword evidence="3 5" id="KW-1133">Transmembrane helix</keyword>
<sequence>MQQTKTLPLILFIQFIEITAYAMLLPLIPFYAQTLGAHPLTIGWIFASYSILQLFTSPFLGKLSDLHGRKRIFLLGQFGTFLGFIILGFSKTIPLVFISRITDGLTGGNQTVSYAAISDITSERDRAKAFGYMGSILAIGLLTGLPLGIFLYKFGFSFVSFFAAAIFLGSTVLTIFFLPETRTSTTLTHTTKSSFTHYLKDKAIRLILLRILFFTLPLNIFIFGFSLFVQKQLDFNAQYAGYSLAFMGIIGILFQVLFFGSIVSKLGDTKASYLGFLLLITGFFVLSAVVSIPILFLSLTLIISGTVLATNTLSSLLTKSVSIHEYGHIIGLNQSINSICQILGPLIAGLLIARFENWIFGFTAALIALFGILFSTKLNKLYD</sequence>